<dbReference type="PANTHER" id="PTHR46796">
    <property type="entry name" value="HTH-TYPE TRANSCRIPTIONAL ACTIVATOR RHAS-RELATED"/>
    <property type="match status" value="1"/>
</dbReference>
<dbReference type="InterPro" id="IPR037923">
    <property type="entry name" value="HTH-like"/>
</dbReference>
<keyword evidence="6" id="KW-1185">Reference proteome</keyword>
<dbReference type="PROSITE" id="PS01124">
    <property type="entry name" value="HTH_ARAC_FAMILY_2"/>
    <property type="match status" value="1"/>
</dbReference>
<dbReference type="InterPro" id="IPR003313">
    <property type="entry name" value="AraC-bd"/>
</dbReference>
<dbReference type="EMBL" id="JBCGDC010000013">
    <property type="protein sequence ID" value="MFB6392845.1"/>
    <property type="molecule type" value="Genomic_DNA"/>
</dbReference>
<dbReference type="SUPFAM" id="SSF46689">
    <property type="entry name" value="Homeodomain-like"/>
    <property type="match status" value="2"/>
</dbReference>
<name>A0ABV5CLH0_9ACTN</name>
<evidence type="ECO:0000313" key="6">
    <source>
        <dbReference type="Proteomes" id="UP001582793"/>
    </source>
</evidence>
<dbReference type="InterPro" id="IPR014710">
    <property type="entry name" value="RmlC-like_jellyroll"/>
</dbReference>
<dbReference type="Pfam" id="PF12833">
    <property type="entry name" value="HTH_18"/>
    <property type="match status" value="1"/>
</dbReference>
<keyword evidence="3" id="KW-0804">Transcription</keyword>
<dbReference type="Proteomes" id="UP001582793">
    <property type="component" value="Unassembled WGS sequence"/>
</dbReference>
<evidence type="ECO:0000259" key="4">
    <source>
        <dbReference type="PROSITE" id="PS01124"/>
    </source>
</evidence>
<dbReference type="PANTHER" id="PTHR46796:SF2">
    <property type="entry name" value="TRANSCRIPTIONAL REGULATORY PROTEIN"/>
    <property type="match status" value="1"/>
</dbReference>
<dbReference type="InterPro" id="IPR018060">
    <property type="entry name" value="HTH_AraC"/>
</dbReference>
<dbReference type="Gene3D" id="1.10.10.60">
    <property type="entry name" value="Homeodomain-like"/>
    <property type="match status" value="1"/>
</dbReference>
<dbReference type="InterPro" id="IPR009057">
    <property type="entry name" value="Homeodomain-like_sf"/>
</dbReference>
<keyword evidence="2" id="KW-0238">DNA-binding</keyword>
<feature type="domain" description="HTH araC/xylS-type" evidence="4">
    <location>
        <begin position="162"/>
        <end position="259"/>
    </location>
</feature>
<evidence type="ECO:0000256" key="1">
    <source>
        <dbReference type="ARBA" id="ARBA00023015"/>
    </source>
</evidence>
<dbReference type="SUPFAM" id="SSF51215">
    <property type="entry name" value="Regulatory protein AraC"/>
    <property type="match status" value="1"/>
</dbReference>
<keyword evidence="1" id="KW-0805">Transcription regulation</keyword>
<evidence type="ECO:0000313" key="5">
    <source>
        <dbReference type="EMBL" id="MFB6392845.1"/>
    </source>
</evidence>
<evidence type="ECO:0000256" key="2">
    <source>
        <dbReference type="ARBA" id="ARBA00023125"/>
    </source>
</evidence>
<sequence>MVDAVRAWHPEVPLVQEVLHATFEHHAYPAHTHDSWTVLLIDAGAVAYDLDGARHEAAPTSVTLLPPHVPHDGRSAVRGESFRKRVLYLDPAWLPPRTATAAAATPTLHDARAVVAARHVHAALRSPADTMAAEHGIHELRELARAHLVRLPSAAHDVPLARRLRELLDGRLTESLTIAEAAQTLGAHPNHLMRAFSRAYGVPPHRYVTGRRVDMARRLLLKGRTPAAAAVEAGFHDQSHLTRHFRRFLGTTPAAFVGRRRGDAPSIA</sequence>
<protein>
    <submittedName>
        <fullName evidence="5">AraC family transcriptional regulator</fullName>
    </submittedName>
</protein>
<dbReference type="InterPro" id="IPR050204">
    <property type="entry name" value="AraC_XylS_family_regulators"/>
</dbReference>
<gene>
    <name evidence="5" type="ORF">AAFH96_06940</name>
</gene>
<proteinExistence type="predicted"/>
<reference evidence="5 6" key="1">
    <citation type="submission" date="2024-04" db="EMBL/GenBank/DDBJ databases">
        <title>Polymorphospora sp. isolated from Baiyangdian Lake in Xiong'an New Area.</title>
        <authorList>
            <person name="Zhang X."/>
            <person name="Liu J."/>
        </authorList>
    </citation>
    <scope>NUCLEOTIDE SEQUENCE [LARGE SCALE GENOMIC DNA]</scope>
    <source>
        <strain evidence="5 6">2-325</strain>
    </source>
</reference>
<dbReference type="RefSeq" id="WP_364222412.1">
    <property type="nucleotide sequence ID" value="NZ_JBCGDC010000013.1"/>
</dbReference>
<accession>A0ABV5CLH0</accession>
<evidence type="ECO:0000256" key="3">
    <source>
        <dbReference type="ARBA" id="ARBA00023163"/>
    </source>
</evidence>
<comment type="caution">
    <text evidence="5">The sequence shown here is derived from an EMBL/GenBank/DDBJ whole genome shotgun (WGS) entry which is preliminary data.</text>
</comment>
<dbReference type="SMART" id="SM00342">
    <property type="entry name" value="HTH_ARAC"/>
    <property type="match status" value="1"/>
</dbReference>
<dbReference type="Gene3D" id="2.60.120.10">
    <property type="entry name" value="Jelly Rolls"/>
    <property type="match status" value="1"/>
</dbReference>
<organism evidence="5 6">
    <name type="scientific">Polymorphospora lycopeni</name>
    <dbReference type="NCBI Taxonomy" id="3140240"/>
    <lineage>
        <taxon>Bacteria</taxon>
        <taxon>Bacillati</taxon>
        <taxon>Actinomycetota</taxon>
        <taxon>Actinomycetes</taxon>
        <taxon>Micromonosporales</taxon>
        <taxon>Micromonosporaceae</taxon>
        <taxon>Polymorphospora</taxon>
    </lineage>
</organism>
<dbReference type="Pfam" id="PF02311">
    <property type="entry name" value="AraC_binding"/>
    <property type="match status" value="1"/>
</dbReference>